<dbReference type="CDD" id="cd15457">
    <property type="entry name" value="NADAR"/>
    <property type="match status" value="1"/>
</dbReference>
<dbReference type="EMBL" id="LDAU01000029">
    <property type="protein sequence ID" value="KRX10356.1"/>
    <property type="molecule type" value="Genomic_DNA"/>
</dbReference>
<dbReference type="InterPro" id="IPR012677">
    <property type="entry name" value="Nucleotide-bd_a/b_plait_sf"/>
</dbReference>
<organism evidence="4 5">
    <name type="scientific">Pseudocohnilembus persalinus</name>
    <name type="common">Ciliate</name>
    <dbReference type="NCBI Taxonomy" id="266149"/>
    <lineage>
        <taxon>Eukaryota</taxon>
        <taxon>Sar</taxon>
        <taxon>Alveolata</taxon>
        <taxon>Ciliophora</taxon>
        <taxon>Intramacronucleata</taxon>
        <taxon>Oligohymenophorea</taxon>
        <taxon>Scuticociliatia</taxon>
        <taxon>Philasterida</taxon>
        <taxon>Pseudocohnilembidae</taxon>
        <taxon>Pseudocohnilembus</taxon>
    </lineage>
</organism>
<reference evidence="4 5" key="1">
    <citation type="journal article" date="2015" name="Sci. Rep.">
        <title>Genome of the facultative scuticociliatosis pathogen Pseudocohnilembus persalinus provides insight into its virulence through horizontal gene transfer.</title>
        <authorList>
            <person name="Xiong J."/>
            <person name="Wang G."/>
            <person name="Cheng J."/>
            <person name="Tian M."/>
            <person name="Pan X."/>
            <person name="Warren A."/>
            <person name="Jiang C."/>
            <person name="Yuan D."/>
            <person name="Miao W."/>
        </authorList>
    </citation>
    <scope>NUCLEOTIDE SEQUENCE [LARGE SCALE GENOMIC DNA]</scope>
    <source>
        <strain evidence="4">36N120E</strain>
    </source>
</reference>
<dbReference type="PROSITE" id="PS50006">
    <property type="entry name" value="FHA_DOMAIN"/>
    <property type="match status" value="1"/>
</dbReference>
<dbReference type="InterPro" id="IPR035979">
    <property type="entry name" value="RBD_domain_sf"/>
</dbReference>
<feature type="domain" description="RRM" evidence="3">
    <location>
        <begin position="343"/>
        <end position="411"/>
    </location>
</feature>
<dbReference type="SMART" id="SM00360">
    <property type="entry name" value="RRM"/>
    <property type="match status" value="1"/>
</dbReference>
<dbReference type="InterPro" id="IPR037238">
    <property type="entry name" value="YbiA-like_sf"/>
</dbReference>
<dbReference type="InterPro" id="IPR000504">
    <property type="entry name" value="RRM_dom"/>
</dbReference>
<dbReference type="OMA" id="EICECET"/>
<dbReference type="PANTHER" id="PTHR23308">
    <property type="entry name" value="NUCLEAR INHIBITOR OF PROTEIN PHOSPHATASE-1"/>
    <property type="match status" value="1"/>
</dbReference>
<gene>
    <name evidence="4" type="ORF">PPERSA_00836</name>
</gene>
<evidence type="ECO:0000259" key="2">
    <source>
        <dbReference type="PROSITE" id="PS50006"/>
    </source>
</evidence>
<dbReference type="InterPro" id="IPR012816">
    <property type="entry name" value="NADAR"/>
</dbReference>
<dbReference type="Pfam" id="PF00498">
    <property type="entry name" value="FHA"/>
    <property type="match status" value="1"/>
</dbReference>
<dbReference type="Pfam" id="PF00076">
    <property type="entry name" value="RRM_1"/>
    <property type="match status" value="1"/>
</dbReference>
<evidence type="ECO:0000256" key="1">
    <source>
        <dbReference type="PROSITE-ProRule" id="PRU00176"/>
    </source>
</evidence>
<keyword evidence="5" id="KW-1185">Reference proteome</keyword>
<dbReference type="Pfam" id="PF08719">
    <property type="entry name" value="NADAR"/>
    <property type="match status" value="1"/>
</dbReference>
<proteinExistence type="predicted"/>
<keyword evidence="1" id="KW-0694">RNA-binding</keyword>
<dbReference type="InterPro" id="IPR050923">
    <property type="entry name" value="Cell_Proc_Reg/RNA_Proc"/>
</dbReference>
<dbReference type="Gene3D" id="3.30.70.330">
    <property type="match status" value="1"/>
</dbReference>
<evidence type="ECO:0000313" key="5">
    <source>
        <dbReference type="Proteomes" id="UP000054937"/>
    </source>
</evidence>
<evidence type="ECO:0000259" key="3">
    <source>
        <dbReference type="PROSITE" id="PS50102"/>
    </source>
</evidence>
<dbReference type="InterPro" id="IPR000253">
    <property type="entry name" value="FHA_dom"/>
</dbReference>
<dbReference type="Proteomes" id="UP000054937">
    <property type="component" value="Unassembled WGS sequence"/>
</dbReference>
<comment type="caution">
    <text evidence="4">The sequence shown here is derived from an EMBL/GenBank/DDBJ whole genome shotgun (WGS) entry which is preliminary data.</text>
</comment>
<dbReference type="Gene3D" id="2.60.200.20">
    <property type="match status" value="1"/>
</dbReference>
<dbReference type="SUPFAM" id="SSF54928">
    <property type="entry name" value="RNA-binding domain, RBD"/>
    <property type="match status" value="1"/>
</dbReference>
<dbReference type="SMART" id="SM00240">
    <property type="entry name" value="FHA"/>
    <property type="match status" value="1"/>
</dbReference>
<dbReference type="SUPFAM" id="SSF143990">
    <property type="entry name" value="YbiA-like"/>
    <property type="match status" value="1"/>
</dbReference>
<dbReference type="InParanoid" id="A0A0V0R780"/>
<dbReference type="OrthoDB" id="206452at2759"/>
<feature type="domain" description="FHA" evidence="2">
    <location>
        <begin position="220"/>
        <end position="270"/>
    </location>
</feature>
<name>A0A0V0R780_PSEPJ</name>
<dbReference type="SUPFAM" id="SSF49879">
    <property type="entry name" value="SMAD/FHA domain"/>
    <property type="match status" value="1"/>
</dbReference>
<dbReference type="GO" id="GO:0003723">
    <property type="term" value="F:RNA binding"/>
    <property type="evidence" value="ECO:0007669"/>
    <property type="project" value="UniProtKB-UniRule"/>
</dbReference>
<protein>
    <submittedName>
        <fullName evidence="4">SMAD/FHA domain</fullName>
    </submittedName>
</protein>
<dbReference type="CDD" id="cd00590">
    <property type="entry name" value="RRM_SF"/>
    <property type="match status" value="1"/>
</dbReference>
<dbReference type="Gene3D" id="1.10.357.40">
    <property type="entry name" value="YbiA-like"/>
    <property type="match status" value="1"/>
</dbReference>
<evidence type="ECO:0000313" key="4">
    <source>
        <dbReference type="EMBL" id="KRX10356.1"/>
    </source>
</evidence>
<dbReference type="InterPro" id="IPR008984">
    <property type="entry name" value="SMAD_FHA_dom_sf"/>
</dbReference>
<sequence>MSKVNKVIDFKTQQQIFYKHKGNTVVNKQEDRIEGFTGDYFSFLHNDFPSLIRFSNLLFPSISSAFQAARSQSQEEREAIASVDSPEELWDLAVKIEDPEDWEQRKLKVMESLLRDKFRRNKDLKERLMETGNRQLINTYDEETESNLYWGHINGKGQNHLGKLLENIRNDIQRGLDLHKWIFFTFSLERDLNLVPLIKLNVFKDGKQIETLNLEKKNFFIFGTQKTNDVILAHPMISRQHACILCDNEQNIKLIDLGSKGGTYLNDELIEEYTGVDLEFDDVISFSVSTRKYYVEIDYTQVYNSLMKQERDLKRELMLLEKLDNPNISKAELREVLGFSVEDTIYVGNLPFSASISDIKDHFKQYGSVKKVKFLENSIGKSKGVALVTYKTPQQAKTALLKYIPKWEGEN</sequence>
<accession>A0A0V0R780</accession>
<dbReference type="PROSITE" id="PS50102">
    <property type="entry name" value="RRM"/>
    <property type="match status" value="1"/>
</dbReference>
<dbReference type="AlphaFoldDB" id="A0A0V0R780"/>